<dbReference type="SUPFAM" id="SSF53335">
    <property type="entry name" value="S-adenosyl-L-methionine-dependent methyltransferases"/>
    <property type="match status" value="1"/>
</dbReference>
<protein>
    <recommendedName>
        <fullName evidence="2">Methyltransferase</fullName>
    </recommendedName>
</protein>
<name>A0A6C0EZJ2_9ZZZZ</name>
<organism evidence="1">
    <name type="scientific">viral metagenome</name>
    <dbReference type="NCBI Taxonomy" id="1070528"/>
    <lineage>
        <taxon>unclassified sequences</taxon>
        <taxon>metagenomes</taxon>
        <taxon>organismal metagenomes</taxon>
    </lineage>
</organism>
<sequence length="193" mass="22612">MSLLSLVDDAETDKNTSHSYLELYETLLSSKKDTAKNILEIGIGDYRVKNGGSIKLWKAYFTNAKIYALDIIPIHRVLDELVNDERVVLFTSTNAYDEKFFNENILKKNLKFDFMLDDGPHTLESMKTFIRLYSKVMTDDGILIIEDVQSIDWWPILYREVPQHLKKFVKPYDLRKNKNRYDDIVFTIDKSSI</sequence>
<dbReference type="InterPro" id="IPR029063">
    <property type="entry name" value="SAM-dependent_MTases_sf"/>
</dbReference>
<evidence type="ECO:0008006" key="2">
    <source>
        <dbReference type="Google" id="ProtNLM"/>
    </source>
</evidence>
<accession>A0A6C0EZJ2</accession>
<reference evidence="1" key="1">
    <citation type="journal article" date="2020" name="Nature">
        <title>Giant virus diversity and host interactions through global metagenomics.</title>
        <authorList>
            <person name="Schulz F."/>
            <person name="Roux S."/>
            <person name="Paez-Espino D."/>
            <person name="Jungbluth S."/>
            <person name="Walsh D.A."/>
            <person name="Denef V.J."/>
            <person name="McMahon K.D."/>
            <person name="Konstantinidis K.T."/>
            <person name="Eloe-Fadrosh E.A."/>
            <person name="Kyrpides N.C."/>
            <person name="Woyke T."/>
        </authorList>
    </citation>
    <scope>NUCLEOTIDE SEQUENCE</scope>
    <source>
        <strain evidence="1">GVMAG-M-3300009161-36</strain>
    </source>
</reference>
<evidence type="ECO:0000313" key="1">
    <source>
        <dbReference type="EMBL" id="QHT33689.1"/>
    </source>
</evidence>
<dbReference type="AlphaFoldDB" id="A0A6C0EZJ2"/>
<dbReference type="Gene3D" id="3.40.50.150">
    <property type="entry name" value="Vaccinia Virus protein VP39"/>
    <property type="match status" value="1"/>
</dbReference>
<proteinExistence type="predicted"/>
<dbReference type="EMBL" id="MN738972">
    <property type="protein sequence ID" value="QHT33689.1"/>
    <property type="molecule type" value="Genomic_DNA"/>
</dbReference>